<protein>
    <submittedName>
        <fullName evidence="9">LAFE_0D12816g1_1</fullName>
    </submittedName>
</protein>
<dbReference type="Pfam" id="PF08240">
    <property type="entry name" value="ADH_N"/>
    <property type="match status" value="1"/>
</dbReference>
<dbReference type="InterPro" id="IPR013154">
    <property type="entry name" value="ADH-like_N"/>
</dbReference>
<dbReference type="PANTHER" id="PTHR43161:SF23">
    <property type="entry name" value="(R,R)-BUTANEDIOL DEHYDROGENASE-RELATED"/>
    <property type="match status" value="1"/>
</dbReference>
<gene>
    <name evidence="9" type="ORF">LAFE_0D12816G</name>
</gene>
<dbReference type="Pfam" id="PF00107">
    <property type="entry name" value="ADH_zinc_N"/>
    <property type="match status" value="1"/>
</dbReference>
<sequence>MRALAYFAKNKIQFSDEIPEPRIELDDEVLIDISYAGICGSDLHEYLDGPIFFPEDNAVEKISGKGLPQPMGHEMSGVVSKVGPAVTKVKVGDHVVVEATSTCQDIYRWPNSSFPKDEECGACKKGFYNCCGHLGFCGLGAYGGGFAEKVVTSERHVVKVPNDIPMDVAALVEPLSVAWHAVRISGLKPGQSALVLGAGPIGLATILALQGHKAGKIIVSEPAKARREQAALMGAETFNPFDHGKDAVDVLRKIAPDGEGFDFSYDCSGVKQTFDTSLHALTFNGVAVNIAVWGHKPIDYYPMDVTLQEKFVTGSMCYTIEDFKAVVKALHEGSIDISRAKRMITGRQKIEDGFEKGFMELINHKETNIKILLTPNNFNELSE</sequence>
<dbReference type="GO" id="GO:0008270">
    <property type="term" value="F:zinc ion binding"/>
    <property type="evidence" value="ECO:0007669"/>
    <property type="project" value="InterPro"/>
</dbReference>
<name>A0A1G4MCD4_LACFM</name>
<comment type="cofactor">
    <cofactor evidence="1 6">
        <name>Zn(2+)</name>
        <dbReference type="ChEBI" id="CHEBI:29105"/>
    </cofactor>
</comment>
<dbReference type="PROSITE" id="PS00059">
    <property type="entry name" value="ADH_ZINC"/>
    <property type="match status" value="1"/>
</dbReference>
<dbReference type="Proteomes" id="UP000190831">
    <property type="component" value="Chromosome D"/>
</dbReference>
<dbReference type="OrthoDB" id="5363962at2759"/>
<evidence type="ECO:0000256" key="1">
    <source>
        <dbReference type="ARBA" id="ARBA00001947"/>
    </source>
</evidence>
<dbReference type="STRING" id="4955.A0A1G4MCD4"/>
<dbReference type="EMBL" id="LT598492">
    <property type="protein sequence ID" value="SCW01449.1"/>
    <property type="molecule type" value="Genomic_DNA"/>
</dbReference>
<dbReference type="AlphaFoldDB" id="A0A1G4MCD4"/>
<keyword evidence="4 6" id="KW-0862">Zinc</keyword>
<reference evidence="9 10" key="1">
    <citation type="submission" date="2016-03" db="EMBL/GenBank/DDBJ databases">
        <authorList>
            <person name="Devillers H."/>
        </authorList>
    </citation>
    <scope>NUCLEOTIDE SEQUENCE [LARGE SCALE GENOMIC DNA]</scope>
    <source>
        <strain evidence="9">CBS 6772</strain>
    </source>
</reference>
<comment type="similarity">
    <text evidence="2 6">Belongs to the zinc-containing alcohol dehydrogenase family.</text>
</comment>
<feature type="domain" description="Alcohol dehydrogenase-like N-terminal" evidence="8">
    <location>
        <begin position="26"/>
        <end position="161"/>
    </location>
</feature>
<evidence type="ECO:0000259" key="7">
    <source>
        <dbReference type="Pfam" id="PF00107"/>
    </source>
</evidence>
<dbReference type="GO" id="GO:0000721">
    <property type="term" value="F:(R,R)-butanediol dehydrogenase activity"/>
    <property type="evidence" value="ECO:0007669"/>
    <property type="project" value="TreeGrafter"/>
</dbReference>
<feature type="domain" description="Alcohol dehydrogenase-like C-terminal" evidence="7">
    <location>
        <begin position="200"/>
        <end position="330"/>
    </location>
</feature>
<organism evidence="9 10">
    <name type="scientific">Lachancea fermentati</name>
    <name type="common">Zygosaccharomyces fermentati</name>
    <dbReference type="NCBI Taxonomy" id="4955"/>
    <lineage>
        <taxon>Eukaryota</taxon>
        <taxon>Fungi</taxon>
        <taxon>Dikarya</taxon>
        <taxon>Ascomycota</taxon>
        <taxon>Saccharomycotina</taxon>
        <taxon>Saccharomycetes</taxon>
        <taxon>Saccharomycetales</taxon>
        <taxon>Saccharomycetaceae</taxon>
        <taxon>Lachancea</taxon>
    </lineage>
</organism>
<dbReference type="Gene3D" id="3.90.180.10">
    <property type="entry name" value="Medium-chain alcohol dehydrogenases, catalytic domain"/>
    <property type="match status" value="1"/>
</dbReference>
<dbReference type="InterPro" id="IPR036291">
    <property type="entry name" value="NAD(P)-bd_dom_sf"/>
</dbReference>
<evidence type="ECO:0000256" key="5">
    <source>
        <dbReference type="ARBA" id="ARBA00023002"/>
    </source>
</evidence>
<dbReference type="GO" id="GO:0034079">
    <property type="term" value="P:butanediol biosynthetic process"/>
    <property type="evidence" value="ECO:0007669"/>
    <property type="project" value="TreeGrafter"/>
</dbReference>
<evidence type="ECO:0000256" key="4">
    <source>
        <dbReference type="ARBA" id="ARBA00022833"/>
    </source>
</evidence>
<dbReference type="InterPro" id="IPR002328">
    <property type="entry name" value="ADH_Zn_CS"/>
</dbReference>
<dbReference type="GO" id="GO:0005737">
    <property type="term" value="C:cytoplasm"/>
    <property type="evidence" value="ECO:0007669"/>
    <property type="project" value="TreeGrafter"/>
</dbReference>
<keyword evidence="3 6" id="KW-0479">Metal-binding</keyword>
<evidence type="ECO:0000256" key="2">
    <source>
        <dbReference type="ARBA" id="ARBA00008072"/>
    </source>
</evidence>
<evidence type="ECO:0000256" key="3">
    <source>
        <dbReference type="ARBA" id="ARBA00022723"/>
    </source>
</evidence>
<proteinExistence type="inferred from homology"/>
<accession>A0A1G4MCD4</accession>
<dbReference type="SUPFAM" id="SSF51735">
    <property type="entry name" value="NAD(P)-binding Rossmann-fold domains"/>
    <property type="match status" value="1"/>
</dbReference>
<dbReference type="Gene3D" id="3.40.50.720">
    <property type="entry name" value="NAD(P)-binding Rossmann-like Domain"/>
    <property type="match status" value="1"/>
</dbReference>
<evidence type="ECO:0000259" key="8">
    <source>
        <dbReference type="Pfam" id="PF08240"/>
    </source>
</evidence>
<keyword evidence="10" id="KW-1185">Reference proteome</keyword>
<dbReference type="PANTHER" id="PTHR43161">
    <property type="entry name" value="SORBITOL DEHYDROGENASE"/>
    <property type="match status" value="1"/>
</dbReference>
<dbReference type="InterPro" id="IPR013149">
    <property type="entry name" value="ADH-like_C"/>
</dbReference>
<evidence type="ECO:0000256" key="6">
    <source>
        <dbReference type="RuleBase" id="RU361277"/>
    </source>
</evidence>
<dbReference type="CDD" id="cd08233">
    <property type="entry name" value="butanediol_DH_like"/>
    <property type="match status" value="1"/>
</dbReference>
<keyword evidence="5" id="KW-0560">Oxidoreductase</keyword>
<dbReference type="OMA" id="EPNLACG"/>
<evidence type="ECO:0000313" key="9">
    <source>
        <dbReference type="EMBL" id="SCW01449.1"/>
    </source>
</evidence>
<dbReference type="InterPro" id="IPR011032">
    <property type="entry name" value="GroES-like_sf"/>
</dbReference>
<evidence type="ECO:0000313" key="10">
    <source>
        <dbReference type="Proteomes" id="UP000190831"/>
    </source>
</evidence>
<dbReference type="SUPFAM" id="SSF50129">
    <property type="entry name" value="GroES-like"/>
    <property type="match status" value="1"/>
</dbReference>